<evidence type="ECO:0000256" key="9">
    <source>
        <dbReference type="PROSITE-ProRule" id="PRU00284"/>
    </source>
</evidence>
<dbReference type="Pfam" id="PF02743">
    <property type="entry name" value="dCache_1"/>
    <property type="match status" value="1"/>
</dbReference>
<dbReference type="InterPro" id="IPR029151">
    <property type="entry name" value="Sensor-like_sf"/>
</dbReference>
<evidence type="ECO:0000313" key="14">
    <source>
        <dbReference type="Proteomes" id="UP001079657"/>
    </source>
</evidence>
<evidence type="ECO:0000259" key="12">
    <source>
        <dbReference type="PROSITE" id="PS50885"/>
    </source>
</evidence>
<evidence type="ECO:0000256" key="7">
    <source>
        <dbReference type="ARBA" id="ARBA00023224"/>
    </source>
</evidence>
<comment type="subcellular location">
    <subcellularLocation>
        <location evidence="1">Cell membrane</location>
        <topology evidence="1">Multi-pass membrane protein</topology>
    </subcellularLocation>
</comment>
<dbReference type="PROSITE" id="PS50885">
    <property type="entry name" value="HAMP"/>
    <property type="match status" value="1"/>
</dbReference>
<gene>
    <name evidence="13" type="ORF">OXH55_13110</name>
</gene>
<evidence type="ECO:0000256" key="6">
    <source>
        <dbReference type="ARBA" id="ARBA00023136"/>
    </source>
</evidence>
<keyword evidence="7 9" id="KW-0807">Transducer</keyword>
<evidence type="ECO:0000256" key="8">
    <source>
        <dbReference type="ARBA" id="ARBA00029447"/>
    </source>
</evidence>
<dbReference type="CDD" id="cd12912">
    <property type="entry name" value="PDC2_MCP_like"/>
    <property type="match status" value="1"/>
</dbReference>
<evidence type="ECO:0000256" key="2">
    <source>
        <dbReference type="ARBA" id="ARBA00022475"/>
    </source>
</evidence>
<dbReference type="PROSITE" id="PS50111">
    <property type="entry name" value="CHEMOTAXIS_TRANSDUC_2"/>
    <property type="match status" value="1"/>
</dbReference>
<evidence type="ECO:0000256" key="4">
    <source>
        <dbReference type="ARBA" id="ARBA00022692"/>
    </source>
</evidence>
<evidence type="ECO:0000256" key="5">
    <source>
        <dbReference type="ARBA" id="ARBA00022989"/>
    </source>
</evidence>
<keyword evidence="4 10" id="KW-0812">Transmembrane</keyword>
<dbReference type="SUPFAM" id="SSF58104">
    <property type="entry name" value="Methyl-accepting chemotaxis protein (MCP) signaling domain"/>
    <property type="match status" value="1"/>
</dbReference>
<comment type="similarity">
    <text evidence="8">Belongs to the methyl-accepting chemotaxis (MCP) protein family.</text>
</comment>
<feature type="domain" description="Methyl-accepting transducer" evidence="11">
    <location>
        <begin position="416"/>
        <end position="667"/>
    </location>
</feature>
<keyword evidence="5 10" id="KW-1133">Transmembrane helix</keyword>
<sequence>MKKIFSKKNKRNTNNNKRVNLKKIMKGKIKRNLKRKKKIQDNTKSIGKILSLQITSIIFFVCIVLGGISFYFSSSSLNNNISSSMQNRAEDISKMISKGIETQKTNVEGVAKRYEIRNMNWEIQKPDLQKEAKRLGIERFLVADLYGKSKSSNGNIGYVLNEDYFTAAVKGETVITNPIHSKIDGKLVILIATPIKDVNNNIQGVLMATLNVNVLNNIIENINMGNKGYGIVVNKDGVVIGHKDIQMVSSKKNMIQEASENKKLKELADILKKMTNREKGFGEYTYKGEGKIIGYAPIPNTDWSFAITVPKTEIFGQLNQLRILSVVSSLIFMGIGIILAIILAKQIKKPLVGIKEFAEELAKCNLGYKIKIDRKDEFGQVAAALNIAVEKLQNVVTSVKEESELALTCSKETEDMFEKVNKEVEQISSSAQEISASMEEGTAALQEVTSMSMMVKDETINVSHNVNEGLNLASDVKRKSNSMKNGVLSSRDSIKEVYIETKQNLESAIKEVTIVNKISEMANEILKISDQTNLLALNAAIEAARAGEEGKGFAVVADEVRKLAEQSSKTVTGIQQNVEKVLKAVERLAGESKNVLIVIEDKILNDYEKLIDVSEQYNHDGEAFMEMMGKISDITGAISASMDGVAKSMEELDSSITGVSRASSNIAQNISDVNDQNEQIVVQSHKNSGSSVKLSNLVEEFKI</sequence>
<dbReference type="SUPFAM" id="SSF103190">
    <property type="entry name" value="Sensory domain-like"/>
    <property type="match status" value="1"/>
</dbReference>
<dbReference type="SMART" id="SM00304">
    <property type="entry name" value="HAMP"/>
    <property type="match status" value="1"/>
</dbReference>
<dbReference type="SMART" id="SM00283">
    <property type="entry name" value="MA"/>
    <property type="match status" value="1"/>
</dbReference>
<dbReference type="Gene3D" id="1.10.287.950">
    <property type="entry name" value="Methyl-accepting chemotaxis protein"/>
    <property type="match status" value="1"/>
</dbReference>
<keyword evidence="14" id="KW-1185">Reference proteome</keyword>
<evidence type="ECO:0000256" key="3">
    <source>
        <dbReference type="ARBA" id="ARBA00022500"/>
    </source>
</evidence>
<reference evidence="13" key="1">
    <citation type="submission" date="2022-12" db="EMBL/GenBank/DDBJ databases">
        <authorList>
            <person name="Wang J."/>
        </authorList>
    </citation>
    <scope>NUCLEOTIDE SEQUENCE</scope>
    <source>
        <strain evidence="13">HY-42-06</strain>
    </source>
</reference>
<dbReference type="Proteomes" id="UP001079657">
    <property type="component" value="Unassembled WGS sequence"/>
</dbReference>
<keyword evidence="2" id="KW-1003">Cell membrane</keyword>
<dbReference type="Gene3D" id="3.30.450.20">
    <property type="entry name" value="PAS domain"/>
    <property type="match status" value="1"/>
</dbReference>
<keyword evidence="3" id="KW-0145">Chemotaxis</keyword>
<dbReference type="CDD" id="cd18773">
    <property type="entry name" value="PDC1_HK_sensor"/>
    <property type="match status" value="1"/>
</dbReference>
<evidence type="ECO:0000256" key="1">
    <source>
        <dbReference type="ARBA" id="ARBA00004651"/>
    </source>
</evidence>
<dbReference type="EMBL" id="JAPQES010000004">
    <property type="protein sequence ID" value="MCY6371581.1"/>
    <property type="molecule type" value="Genomic_DNA"/>
</dbReference>
<dbReference type="Pfam" id="PF00672">
    <property type="entry name" value="HAMP"/>
    <property type="match status" value="1"/>
</dbReference>
<proteinExistence type="inferred from homology"/>
<feature type="domain" description="HAMP" evidence="12">
    <location>
        <begin position="345"/>
        <end position="397"/>
    </location>
</feature>
<accession>A0ABT4CU64</accession>
<name>A0ABT4CU64_9CLOT</name>
<keyword evidence="6 10" id="KW-0472">Membrane</keyword>
<comment type="caution">
    <text evidence="13">The sequence shown here is derived from an EMBL/GenBank/DDBJ whole genome shotgun (WGS) entry which is preliminary data.</text>
</comment>
<dbReference type="PANTHER" id="PTHR32089">
    <property type="entry name" value="METHYL-ACCEPTING CHEMOTAXIS PROTEIN MCPB"/>
    <property type="match status" value="1"/>
</dbReference>
<feature type="transmembrane region" description="Helical" evidence="10">
    <location>
        <begin position="323"/>
        <end position="344"/>
    </location>
</feature>
<dbReference type="PANTHER" id="PTHR32089:SF112">
    <property type="entry name" value="LYSOZYME-LIKE PROTEIN-RELATED"/>
    <property type="match status" value="1"/>
</dbReference>
<dbReference type="InterPro" id="IPR004089">
    <property type="entry name" value="MCPsignal_dom"/>
</dbReference>
<organism evidence="13 14">
    <name type="scientific">Clostridium ganghwense</name>
    <dbReference type="NCBI Taxonomy" id="312089"/>
    <lineage>
        <taxon>Bacteria</taxon>
        <taxon>Bacillati</taxon>
        <taxon>Bacillota</taxon>
        <taxon>Clostridia</taxon>
        <taxon>Eubacteriales</taxon>
        <taxon>Clostridiaceae</taxon>
        <taxon>Clostridium</taxon>
    </lineage>
</organism>
<evidence type="ECO:0000259" key="11">
    <source>
        <dbReference type="PROSITE" id="PS50111"/>
    </source>
</evidence>
<evidence type="ECO:0000256" key="10">
    <source>
        <dbReference type="SAM" id="Phobius"/>
    </source>
</evidence>
<dbReference type="RefSeq" id="WP_268050436.1">
    <property type="nucleotide sequence ID" value="NZ_JAPQES010000004.1"/>
</dbReference>
<protein>
    <submittedName>
        <fullName evidence="13">Methyl-accepting chemotaxis protein</fullName>
    </submittedName>
</protein>
<dbReference type="InterPro" id="IPR033479">
    <property type="entry name" value="dCache_1"/>
</dbReference>
<evidence type="ECO:0000313" key="13">
    <source>
        <dbReference type="EMBL" id="MCY6371581.1"/>
    </source>
</evidence>
<dbReference type="InterPro" id="IPR003660">
    <property type="entry name" value="HAMP_dom"/>
</dbReference>
<dbReference type="Pfam" id="PF00015">
    <property type="entry name" value="MCPsignal"/>
    <property type="match status" value="1"/>
</dbReference>
<dbReference type="CDD" id="cd06225">
    <property type="entry name" value="HAMP"/>
    <property type="match status" value="1"/>
</dbReference>